<feature type="transmembrane region" description="Helical" evidence="1">
    <location>
        <begin position="33"/>
        <end position="52"/>
    </location>
</feature>
<dbReference type="InterPro" id="IPR010559">
    <property type="entry name" value="Sig_transdc_His_kin_internal"/>
</dbReference>
<keyword evidence="3" id="KW-0808">Transferase</keyword>
<protein>
    <submittedName>
        <fullName evidence="3">Histidine kinase</fullName>
    </submittedName>
</protein>
<feature type="transmembrane region" description="Helical" evidence="1">
    <location>
        <begin position="89"/>
        <end position="111"/>
    </location>
</feature>
<dbReference type="Pfam" id="PF06580">
    <property type="entry name" value="His_kinase"/>
    <property type="match status" value="1"/>
</dbReference>
<evidence type="ECO:0000313" key="3">
    <source>
        <dbReference type="EMBL" id="MBN7817768.1"/>
    </source>
</evidence>
<dbReference type="RefSeq" id="WP_206588436.1">
    <property type="nucleotide sequence ID" value="NZ_JAFKCU010000007.1"/>
</dbReference>
<feature type="transmembrane region" description="Helical" evidence="1">
    <location>
        <begin position="58"/>
        <end position="77"/>
    </location>
</feature>
<feature type="domain" description="Signal transduction histidine kinase internal region" evidence="2">
    <location>
        <begin position="174"/>
        <end position="233"/>
    </location>
</feature>
<dbReference type="PANTHER" id="PTHR34220:SF7">
    <property type="entry name" value="SENSOR HISTIDINE KINASE YPDA"/>
    <property type="match status" value="1"/>
</dbReference>
<proteinExistence type="predicted"/>
<keyword evidence="1" id="KW-1133">Transmembrane helix</keyword>
<dbReference type="PANTHER" id="PTHR34220">
    <property type="entry name" value="SENSOR HISTIDINE KINASE YPDA"/>
    <property type="match status" value="1"/>
</dbReference>
<feature type="transmembrane region" description="Helical" evidence="1">
    <location>
        <begin position="131"/>
        <end position="153"/>
    </location>
</feature>
<accession>A0ABS3CKY3</accession>
<dbReference type="InterPro" id="IPR050640">
    <property type="entry name" value="Bact_2-comp_sensor_kinase"/>
</dbReference>
<keyword evidence="1" id="KW-0472">Membrane</keyword>
<keyword evidence="3" id="KW-0418">Kinase</keyword>
<keyword evidence="1" id="KW-0812">Transmembrane</keyword>
<dbReference type="EMBL" id="JAFKCU010000007">
    <property type="protein sequence ID" value="MBN7817768.1"/>
    <property type="molecule type" value="Genomic_DNA"/>
</dbReference>
<evidence type="ECO:0000256" key="1">
    <source>
        <dbReference type="SAM" id="Phobius"/>
    </source>
</evidence>
<organism evidence="3 4">
    <name type="scientific">Algoriphagus pacificus</name>
    <dbReference type="NCBI Taxonomy" id="2811234"/>
    <lineage>
        <taxon>Bacteria</taxon>
        <taxon>Pseudomonadati</taxon>
        <taxon>Bacteroidota</taxon>
        <taxon>Cytophagia</taxon>
        <taxon>Cytophagales</taxon>
        <taxon>Cyclobacteriaceae</taxon>
        <taxon>Algoriphagus</taxon>
    </lineage>
</organism>
<evidence type="ECO:0000313" key="4">
    <source>
        <dbReference type="Proteomes" id="UP000664480"/>
    </source>
</evidence>
<evidence type="ECO:0000259" key="2">
    <source>
        <dbReference type="Pfam" id="PF06580"/>
    </source>
</evidence>
<reference evidence="3 4" key="1">
    <citation type="submission" date="2021-03" db="EMBL/GenBank/DDBJ databases">
        <title>novel species isolated from a fishpond in China.</title>
        <authorList>
            <person name="Lu H."/>
            <person name="Cai Z."/>
        </authorList>
    </citation>
    <scope>NUCLEOTIDE SEQUENCE [LARGE SCALE GENOMIC DNA]</scope>
    <source>
        <strain evidence="3 4">YJ13C</strain>
    </source>
</reference>
<dbReference type="GO" id="GO:0016301">
    <property type="term" value="F:kinase activity"/>
    <property type="evidence" value="ECO:0007669"/>
    <property type="project" value="UniProtKB-KW"/>
</dbReference>
<name>A0ABS3CKY3_9BACT</name>
<dbReference type="Proteomes" id="UP000664480">
    <property type="component" value="Unassembled WGS sequence"/>
</dbReference>
<sequence>MSRSYAFQKKLIFSHFEWTNALFSWIINKPKHFVLVMWLAYFLYDFITSLFLPYDLKIIIPLMHFFFGIPLILFLFLEFYPSCKGKKNLAVISIQLIDIILLLSLLKYLILYQNQLISILDRSEAFLLETYRLMHFAFFTLVCWSFREFILGVKKNFEIRLMLSEVQISHDHLSLSPHFMFNALNNIAGKSLIYSDELFQHVSAFSTLMKEAYKNPHAPHFLDEELVIIDTLLFFVKRQSKKVYLQIQIEPDFPLEYFKIPRLLLATLIENILKYGEYSDRNNPAVLTIKLCQTKNGYKYLVCTSFNLIKPNVSKVHSGHGLQTLTRIINHFYKHHGFFQWSKTEDEFSTLLIVPYEKDEDSTD</sequence>
<gene>
    <name evidence="3" type="ORF">J0A69_20160</name>
</gene>
<keyword evidence="4" id="KW-1185">Reference proteome</keyword>
<comment type="caution">
    <text evidence="3">The sequence shown here is derived from an EMBL/GenBank/DDBJ whole genome shotgun (WGS) entry which is preliminary data.</text>
</comment>